<reference evidence="5 6" key="1">
    <citation type="submission" date="2018-11" db="EMBL/GenBank/DDBJ databases">
        <title>Multidrug-resistant genes are associated with an 42-kb island TGI1 carrying a complex class 1 integron in a Trueperella pyogenes.</title>
        <authorList>
            <person name="Dong W."/>
        </authorList>
    </citation>
    <scope>NUCLEOTIDE SEQUENCE [LARGE SCALE GENOMIC DNA]</scope>
    <source>
        <strain evidence="5 6">TP4</strain>
    </source>
</reference>
<feature type="domain" description="Gfo/Idh/MocA-like oxidoreductase N-terminal" evidence="3">
    <location>
        <begin position="11"/>
        <end position="133"/>
    </location>
</feature>
<dbReference type="GO" id="GO:0000166">
    <property type="term" value="F:nucleotide binding"/>
    <property type="evidence" value="ECO:0007669"/>
    <property type="project" value="InterPro"/>
</dbReference>
<proteinExistence type="inferred from homology"/>
<dbReference type="Pfam" id="PF01408">
    <property type="entry name" value="GFO_IDH_MocA"/>
    <property type="match status" value="1"/>
</dbReference>
<evidence type="ECO:0000313" key="5">
    <source>
        <dbReference type="EMBL" id="AZR06961.1"/>
    </source>
</evidence>
<sequence>MAREFGGVKTRIALMGVGRIGVGHGASLAAISDVHLTICDLDGERARSVADELASQFPDADISHATSAEVFSHSEAYDGVVIATPTATHEELILRCAEAKLPFFCEKPVAVDLEGTVRCIDAVQKAGIASQIGFQRRFDPGYVEARRRVQSGELGEIHRVHMMTCDQTPPPEYFVAQSGGIWRDCLIHDFDILRWVTGHEVEEVFAYGAVRGANYFRAHGDIDEGVAVLRMDDDTLVTAHTSRNNGQGYDVRMEISGTRANATVGLEPKMPLVSAEPGVTFPHDEPWVDFIARFRHCYEVELRAFVDTAAGRAPSPCPIEDALEALHIALAVGKSREEGRPIRVAEIRQ</sequence>
<keyword evidence="2" id="KW-0560">Oxidoreductase</keyword>
<accession>A0A3Q9GMH6</accession>
<dbReference type="EMBL" id="CP033905">
    <property type="protein sequence ID" value="AZR06961.1"/>
    <property type="molecule type" value="Genomic_DNA"/>
</dbReference>
<dbReference type="PANTHER" id="PTHR42840:SF3">
    <property type="entry name" value="BINDING ROSSMANN FOLD OXIDOREDUCTASE, PUTATIVE (AFU_ORTHOLOGUE AFUA_2G10240)-RELATED"/>
    <property type="match status" value="1"/>
</dbReference>
<protein>
    <submittedName>
        <fullName evidence="5">Dehydrogenase</fullName>
    </submittedName>
</protein>
<evidence type="ECO:0000256" key="1">
    <source>
        <dbReference type="ARBA" id="ARBA00010928"/>
    </source>
</evidence>
<name>A0A3Q9GMH6_9ACTO</name>
<dbReference type="Gene3D" id="3.30.360.10">
    <property type="entry name" value="Dihydrodipicolinate Reductase, domain 2"/>
    <property type="match status" value="1"/>
</dbReference>
<comment type="similarity">
    <text evidence="1">Belongs to the Gfo/Idh/MocA family.</text>
</comment>
<gene>
    <name evidence="5" type="ORF">EBQ10_06395</name>
</gene>
<dbReference type="AlphaFoldDB" id="A0A3Q9GMH6"/>
<dbReference type="RefSeq" id="WP_108726471.1">
    <property type="nucleotide sequence ID" value="NZ_CP029001.1"/>
</dbReference>
<organism evidence="5 6">
    <name type="scientific">Trueperella pyogenes</name>
    <dbReference type="NCBI Taxonomy" id="1661"/>
    <lineage>
        <taxon>Bacteria</taxon>
        <taxon>Bacillati</taxon>
        <taxon>Actinomycetota</taxon>
        <taxon>Actinomycetes</taxon>
        <taxon>Actinomycetales</taxon>
        <taxon>Actinomycetaceae</taxon>
        <taxon>Trueperella</taxon>
    </lineage>
</organism>
<dbReference type="InterPro" id="IPR036291">
    <property type="entry name" value="NAD(P)-bd_dom_sf"/>
</dbReference>
<dbReference type="Gene3D" id="3.40.50.720">
    <property type="entry name" value="NAD(P)-binding Rossmann-like Domain"/>
    <property type="match status" value="1"/>
</dbReference>
<evidence type="ECO:0000259" key="3">
    <source>
        <dbReference type="Pfam" id="PF01408"/>
    </source>
</evidence>
<dbReference type="Proteomes" id="UP000275951">
    <property type="component" value="Chromosome"/>
</dbReference>
<feature type="domain" description="GFO/IDH/MocA-like oxidoreductase" evidence="4">
    <location>
        <begin position="142"/>
        <end position="261"/>
    </location>
</feature>
<evidence type="ECO:0000313" key="6">
    <source>
        <dbReference type="Proteomes" id="UP000275951"/>
    </source>
</evidence>
<evidence type="ECO:0000256" key="2">
    <source>
        <dbReference type="ARBA" id="ARBA00023002"/>
    </source>
</evidence>
<evidence type="ECO:0000259" key="4">
    <source>
        <dbReference type="Pfam" id="PF22725"/>
    </source>
</evidence>
<dbReference type="InterPro" id="IPR055170">
    <property type="entry name" value="GFO_IDH_MocA-like_dom"/>
</dbReference>
<dbReference type="SUPFAM" id="SSF55347">
    <property type="entry name" value="Glyceraldehyde-3-phosphate dehydrogenase-like, C-terminal domain"/>
    <property type="match status" value="1"/>
</dbReference>
<dbReference type="GO" id="GO:0016491">
    <property type="term" value="F:oxidoreductase activity"/>
    <property type="evidence" value="ECO:0007669"/>
    <property type="project" value="UniProtKB-KW"/>
</dbReference>
<dbReference type="Pfam" id="PF22725">
    <property type="entry name" value="GFO_IDH_MocA_C3"/>
    <property type="match status" value="1"/>
</dbReference>
<dbReference type="PANTHER" id="PTHR42840">
    <property type="entry name" value="NAD(P)-BINDING ROSSMANN-FOLD SUPERFAMILY PROTEIN-RELATED"/>
    <property type="match status" value="1"/>
</dbReference>
<dbReference type="SUPFAM" id="SSF51735">
    <property type="entry name" value="NAD(P)-binding Rossmann-fold domains"/>
    <property type="match status" value="1"/>
</dbReference>
<dbReference type="InterPro" id="IPR000683">
    <property type="entry name" value="Gfo/Idh/MocA-like_OxRdtase_N"/>
</dbReference>